<organism evidence="2 3">
    <name type="scientific">Pyronema omphalodes (strain CBS 100304)</name>
    <name type="common">Pyronema confluens</name>
    <dbReference type="NCBI Taxonomy" id="1076935"/>
    <lineage>
        <taxon>Eukaryota</taxon>
        <taxon>Fungi</taxon>
        <taxon>Dikarya</taxon>
        <taxon>Ascomycota</taxon>
        <taxon>Pezizomycotina</taxon>
        <taxon>Pezizomycetes</taxon>
        <taxon>Pezizales</taxon>
        <taxon>Pyronemataceae</taxon>
        <taxon>Pyronema</taxon>
    </lineage>
</organism>
<dbReference type="Proteomes" id="UP000018144">
    <property type="component" value="Unassembled WGS sequence"/>
</dbReference>
<keyword evidence="3" id="KW-1185">Reference proteome</keyword>
<evidence type="ECO:0000313" key="2">
    <source>
        <dbReference type="EMBL" id="CCX30343.1"/>
    </source>
</evidence>
<dbReference type="EMBL" id="HF935439">
    <property type="protein sequence ID" value="CCX30343.1"/>
    <property type="molecule type" value="Genomic_DNA"/>
</dbReference>
<dbReference type="CDD" id="cd07379">
    <property type="entry name" value="MPP_239FB"/>
    <property type="match status" value="1"/>
</dbReference>
<feature type="domain" description="Calcineurin-like phosphoesterase" evidence="1">
    <location>
        <begin position="12"/>
        <end position="219"/>
    </location>
</feature>
<accession>U4LER2</accession>
<evidence type="ECO:0000259" key="1">
    <source>
        <dbReference type="Pfam" id="PF00149"/>
    </source>
</evidence>
<dbReference type="GO" id="GO:0016787">
    <property type="term" value="F:hydrolase activity"/>
    <property type="evidence" value="ECO:0007669"/>
    <property type="project" value="InterPro"/>
</dbReference>
<dbReference type="InterPro" id="IPR029052">
    <property type="entry name" value="Metallo-depent_PP-like"/>
</dbReference>
<dbReference type="InterPro" id="IPR051693">
    <property type="entry name" value="UPF0046_metallophosphoest"/>
</dbReference>
<dbReference type="SUPFAM" id="SSF56300">
    <property type="entry name" value="Metallo-dependent phosphatases"/>
    <property type="match status" value="1"/>
</dbReference>
<reference evidence="2 3" key="1">
    <citation type="journal article" date="2013" name="PLoS Genet.">
        <title>The genome and development-dependent transcriptomes of Pyronema confluens: a window into fungal evolution.</title>
        <authorList>
            <person name="Traeger S."/>
            <person name="Altegoer F."/>
            <person name="Freitag M."/>
            <person name="Gabaldon T."/>
            <person name="Kempken F."/>
            <person name="Kumar A."/>
            <person name="Marcet-Houben M."/>
            <person name="Poggeler S."/>
            <person name="Stajich J.E."/>
            <person name="Nowrousian M."/>
        </authorList>
    </citation>
    <scope>NUCLEOTIDE SEQUENCE [LARGE SCALE GENOMIC DNA]</scope>
    <source>
        <strain evidence="3">CBS 100304</strain>
        <tissue evidence="2">Vegetative mycelium</tissue>
    </source>
</reference>
<sequence>MAAPTDFTRTVRIVAVSDTHNDIPRPDQIPDGDIFIHAGDMTDDGTYTELKAQYDWIAALPHEVKVVIGGNHDLTLDPFHSKTTRENHFKAKNLFTSIEAQSNGIHYLDTEVRYITLRGGHKEGSKRPITIPIYGNPHQPQWLATDYSFTYKPYPSPESELPWENAPNRTQNVPIWVMHGGPQGRLDQINIPPLQGCVVEAQKIYEARPLLCVYGHFHVAYGVEHVEYEHDKDVVKTATVITKPEDPRYDFSKKSGKALKPGKETIFANVAWMTGLKRQVPERNKPVVIDLELPYDH</sequence>
<dbReference type="eggNOG" id="KOG3947">
    <property type="taxonomic scope" value="Eukaryota"/>
</dbReference>
<keyword evidence="2" id="KW-0456">Lyase</keyword>
<dbReference type="Gene3D" id="3.60.21.10">
    <property type="match status" value="1"/>
</dbReference>
<gene>
    <name evidence="2" type="ORF">PCON_08540</name>
</gene>
<protein>
    <submittedName>
        <fullName evidence="2">Similar to Probable rhamnogalacturonate lyase C acc. no. Q5B5P1</fullName>
    </submittedName>
</protein>
<dbReference type="OMA" id="QTPEFGI"/>
<dbReference type="InterPro" id="IPR004843">
    <property type="entry name" value="Calcineurin-like_PHP"/>
</dbReference>
<dbReference type="Pfam" id="PF00149">
    <property type="entry name" value="Metallophos"/>
    <property type="match status" value="1"/>
</dbReference>
<name>U4LER2_PYROM</name>
<dbReference type="AlphaFoldDB" id="U4LER2"/>
<evidence type="ECO:0000313" key="3">
    <source>
        <dbReference type="Proteomes" id="UP000018144"/>
    </source>
</evidence>
<proteinExistence type="predicted"/>
<dbReference type="PANTHER" id="PTHR12905">
    <property type="entry name" value="METALLOPHOSPHOESTERASE"/>
    <property type="match status" value="1"/>
</dbReference>
<dbReference type="GO" id="GO:0016829">
    <property type="term" value="F:lyase activity"/>
    <property type="evidence" value="ECO:0007669"/>
    <property type="project" value="UniProtKB-KW"/>
</dbReference>
<dbReference type="OrthoDB" id="630188at2759"/>
<dbReference type="PANTHER" id="PTHR12905:SF0">
    <property type="entry name" value="CALCINEURIN-LIKE PHOSPHOESTERASE DOMAIN-CONTAINING PROTEIN"/>
    <property type="match status" value="1"/>
</dbReference>